<accession>A0A840ZFA8</accession>
<gene>
    <name evidence="2" type="ORF">HNR00_000292</name>
</gene>
<dbReference type="AlphaFoldDB" id="A0A840ZFA8"/>
<dbReference type="SMART" id="SM00966">
    <property type="entry name" value="SpoVT_AbrB"/>
    <property type="match status" value="1"/>
</dbReference>
<dbReference type="RefSeq" id="WP_210306230.1">
    <property type="nucleotide sequence ID" value="NZ_JACHOP010000001.1"/>
</dbReference>
<dbReference type="PANTHER" id="PTHR40516">
    <property type="entry name" value="ANTITOXIN CHPS-RELATED"/>
    <property type="match status" value="1"/>
</dbReference>
<dbReference type="SUPFAM" id="SSF89447">
    <property type="entry name" value="AbrB/MazE/MraZ-like"/>
    <property type="match status" value="1"/>
</dbReference>
<protein>
    <submittedName>
        <fullName evidence="2">Antitoxin component of MazEF toxin-antitoxin module</fullName>
    </submittedName>
</protein>
<comment type="caution">
    <text evidence="2">The sequence shown here is derived from an EMBL/GenBank/DDBJ whole genome shotgun (WGS) entry which is preliminary data.</text>
</comment>
<dbReference type="Proteomes" id="UP000583454">
    <property type="component" value="Unassembled WGS sequence"/>
</dbReference>
<reference evidence="2 3" key="1">
    <citation type="submission" date="2020-08" db="EMBL/GenBank/DDBJ databases">
        <title>Genomic Encyclopedia of Type Strains, Phase IV (KMG-IV): sequencing the most valuable type-strain genomes for metagenomic binning, comparative biology and taxonomic classification.</title>
        <authorList>
            <person name="Goeker M."/>
        </authorList>
    </citation>
    <scope>NUCLEOTIDE SEQUENCE [LARGE SCALE GENOMIC DNA]</scope>
    <source>
        <strain evidence="2 3">DSM 2163</strain>
    </source>
</reference>
<dbReference type="InterPro" id="IPR007159">
    <property type="entry name" value="SpoVT-AbrB_dom"/>
</dbReference>
<dbReference type="InterPro" id="IPR037914">
    <property type="entry name" value="SpoVT-AbrB_sf"/>
</dbReference>
<proteinExistence type="predicted"/>
<dbReference type="GO" id="GO:0097351">
    <property type="term" value="F:toxin sequestering activity"/>
    <property type="evidence" value="ECO:0007669"/>
    <property type="project" value="InterPro"/>
</dbReference>
<dbReference type="GO" id="GO:0003677">
    <property type="term" value="F:DNA binding"/>
    <property type="evidence" value="ECO:0007669"/>
    <property type="project" value="InterPro"/>
</dbReference>
<dbReference type="Gene3D" id="2.10.260.10">
    <property type="match status" value="1"/>
</dbReference>
<keyword evidence="3" id="KW-1185">Reference proteome</keyword>
<evidence type="ECO:0000313" key="2">
    <source>
        <dbReference type="EMBL" id="MBB5755603.1"/>
    </source>
</evidence>
<evidence type="ECO:0000259" key="1">
    <source>
        <dbReference type="SMART" id="SM00966"/>
    </source>
</evidence>
<dbReference type="InterPro" id="IPR039052">
    <property type="entry name" value="Antitox_PemI-like"/>
</dbReference>
<sequence>MIVQFSKWGNSLALRIPAHAMRDIGATEGMKADLIVEDGRLVVVPIVEKRRRNLEDLLARVTEDNLHDAIFEGPEVGSEEW</sequence>
<dbReference type="Pfam" id="PF04014">
    <property type="entry name" value="MazE_antitoxin"/>
    <property type="match status" value="1"/>
</dbReference>
<dbReference type="PANTHER" id="PTHR40516:SF1">
    <property type="entry name" value="ANTITOXIN CHPS-RELATED"/>
    <property type="match status" value="1"/>
</dbReference>
<feature type="domain" description="SpoVT-AbrB" evidence="1">
    <location>
        <begin position="6"/>
        <end position="51"/>
    </location>
</feature>
<dbReference type="EMBL" id="JACHOP010000001">
    <property type="protein sequence ID" value="MBB5755603.1"/>
    <property type="molecule type" value="Genomic_DNA"/>
</dbReference>
<organism evidence="2 3">
    <name type="scientific">Methylorubrum rhodinum</name>
    <dbReference type="NCBI Taxonomy" id="29428"/>
    <lineage>
        <taxon>Bacteria</taxon>
        <taxon>Pseudomonadati</taxon>
        <taxon>Pseudomonadota</taxon>
        <taxon>Alphaproteobacteria</taxon>
        <taxon>Hyphomicrobiales</taxon>
        <taxon>Methylobacteriaceae</taxon>
        <taxon>Methylorubrum</taxon>
    </lineage>
</organism>
<evidence type="ECO:0000313" key="3">
    <source>
        <dbReference type="Proteomes" id="UP000583454"/>
    </source>
</evidence>
<name>A0A840ZFA8_9HYPH</name>